<evidence type="ECO:0000256" key="1">
    <source>
        <dbReference type="SAM" id="SignalP"/>
    </source>
</evidence>
<proteinExistence type="predicted"/>
<name>A0A381LHW6_BLUGR</name>
<keyword evidence="1" id="KW-0732">Signal</keyword>
<feature type="signal peptide" evidence="1">
    <location>
        <begin position="1"/>
        <end position="23"/>
    </location>
</feature>
<dbReference type="AlphaFoldDB" id="A0A381LHW6"/>
<gene>
    <name evidence="2" type="ORF">BGT96224V2_LOCUS6634</name>
</gene>
<sequence length="121" mass="13618">MKTFQIAHFVAALSFLKPTAVDGRFFSCGITNIEDENVADVAGNLWTYKLGQFQSDSQGSFPQKVGNSEYGELRKFPLLYGGNHWDHGSFMYYVISNKNGDYIKLYYTSTNGDVECDIYGP</sequence>
<reference evidence="2" key="1">
    <citation type="submission" date="2018-07" db="EMBL/GenBank/DDBJ databases">
        <authorList>
            <person name="Quirk P.G."/>
            <person name="Krulwich T.A."/>
        </authorList>
    </citation>
    <scope>NUCLEOTIDE SEQUENCE</scope>
    <source>
        <strain evidence="2">96224</strain>
    </source>
</reference>
<feature type="chain" id="PRO_5016756487" evidence="1">
    <location>
        <begin position="24"/>
        <end position="121"/>
    </location>
</feature>
<protein>
    <submittedName>
        <fullName evidence="2">BgtE-20026</fullName>
    </submittedName>
</protein>
<organism evidence="2">
    <name type="scientific">Blumeria graminis f. sp. tritici 96224</name>
    <dbReference type="NCBI Taxonomy" id="1268274"/>
    <lineage>
        <taxon>Eukaryota</taxon>
        <taxon>Fungi</taxon>
        <taxon>Dikarya</taxon>
        <taxon>Ascomycota</taxon>
        <taxon>Pezizomycotina</taxon>
        <taxon>Leotiomycetes</taxon>
        <taxon>Erysiphales</taxon>
        <taxon>Erysiphaceae</taxon>
        <taxon>Blumeria</taxon>
    </lineage>
</organism>
<evidence type="ECO:0000313" key="2">
    <source>
        <dbReference type="EMBL" id="SUZ13448.1"/>
    </source>
</evidence>
<accession>A0A381LHW6</accession>
<dbReference type="EMBL" id="UIGY01000234">
    <property type="protein sequence ID" value="SUZ13448.1"/>
    <property type="molecule type" value="Genomic_DNA"/>
</dbReference>